<feature type="region of interest" description="Disordered" evidence="1">
    <location>
        <begin position="500"/>
        <end position="608"/>
    </location>
</feature>
<feature type="region of interest" description="Disordered" evidence="1">
    <location>
        <begin position="304"/>
        <end position="348"/>
    </location>
</feature>
<keyword evidence="4" id="KW-1185">Reference proteome</keyword>
<dbReference type="PANTHER" id="PTHR38117">
    <property type="entry name" value="NACHT AND WD40 DOMAIN PROTEIN"/>
    <property type="match status" value="1"/>
</dbReference>
<feature type="compositionally biased region" description="Polar residues" evidence="1">
    <location>
        <begin position="584"/>
        <end position="603"/>
    </location>
</feature>
<feature type="compositionally biased region" description="Basic and acidic residues" evidence="1">
    <location>
        <begin position="572"/>
        <end position="583"/>
    </location>
</feature>
<feature type="compositionally biased region" description="Basic and acidic residues" evidence="1">
    <location>
        <begin position="525"/>
        <end position="543"/>
    </location>
</feature>
<dbReference type="EMBL" id="JAWDJO010000289">
    <property type="protein sequence ID" value="KAL1887925.1"/>
    <property type="molecule type" value="Genomic_DNA"/>
</dbReference>
<dbReference type="InterPro" id="IPR055481">
    <property type="entry name" value="DUF7053"/>
</dbReference>
<evidence type="ECO:0000256" key="1">
    <source>
        <dbReference type="SAM" id="MobiDB-lite"/>
    </source>
</evidence>
<feature type="region of interest" description="Disordered" evidence="1">
    <location>
        <begin position="162"/>
        <end position="197"/>
    </location>
</feature>
<evidence type="ECO:0000313" key="4">
    <source>
        <dbReference type="Proteomes" id="UP001583280"/>
    </source>
</evidence>
<organism evidence="3 4">
    <name type="scientific">Ceratocystis pirilliformis</name>
    <dbReference type="NCBI Taxonomy" id="259994"/>
    <lineage>
        <taxon>Eukaryota</taxon>
        <taxon>Fungi</taxon>
        <taxon>Dikarya</taxon>
        <taxon>Ascomycota</taxon>
        <taxon>Pezizomycotina</taxon>
        <taxon>Sordariomycetes</taxon>
        <taxon>Hypocreomycetidae</taxon>
        <taxon>Microascales</taxon>
        <taxon>Ceratocystidaceae</taxon>
        <taxon>Ceratocystis</taxon>
    </lineage>
</organism>
<evidence type="ECO:0000259" key="2">
    <source>
        <dbReference type="Pfam" id="PF23155"/>
    </source>
</evidence>
<name>A0ABR3YIZ3_9PEZI</name>
<feature type="compositionally biased region" description="Low complexity" evidence="1">
    <location>
        <begin position="311"/>
        <end position="325"/>
    </location>
</feature>
<comment type="caution">
    <text evidence="3">The sequence shown here is derived from an EMBL/GenBank/DDBJ whole genome shotgun (WGS) entry which is preliminary data.</text>
</comment>
<feature type="domain" description="DUF7053" evidence="2">
    <location>
        <begin position="2"/>
        <end position="175"/>
    </location>
</feature>
<dbReference type="Proteomes" id="UP001583280">
    <property type="component" value="Unassembled WGS sequence"/>
</dbReference>
<feature type="compositionally biased region" description="Polar residues" evidence="1">
    <location>
        <begin position="335"/>
        <end position="347"/>
    </location>
</feature>
<accession>A0ABR3YIZ3</accession>
<dbReference type="Pfam" id="PF23155">
    <property type="entry name" value="DUF7053"/>
    <property type="match status" value="1"/>
</dbReference>
<protein>
    <recommendedName>
        <fullName evidence="2">DUF7053 domain-containing protein</fullName>
    </recommendedName>
</protein>
<gene>
    <name evidence="3" type="ORF">Cpir12675_006371</name>
</gene>
<feature type="region of interest" description="Disordered" evidence="1">
    <location>
        <begin position="380"/>
        <end position="407"/>
    </location>
</feature>
<dbReference type="PANTHER" id="PTHR38117:SF2">
    <property type="entry name" value="NACHT AND WD40 DOMAIN PROTEIN"/>
    <property type="match status" value="1"/>
</dbReference>
<feature type="region of interest" description="Disordered" evidence="1">
    <location>
        <begin position="219"/>
        <end position="246"/>
    </location>
</feature>
<evidence type="ECO:0000313" key="3">
    <source>
        <dbReference type="EMBL" id="KAL1887925.1"/>
    </source>
</evidence>
<proteinExistence type="predicted"/>
<reference evidence="3 4" key="1">
    <citation type="journal article" date="2024" name="IMA Fungus">
        <title>IMA Genome - F19 : A genome assembly and annotation guide to empower mycologists, including annotated draft genome sequences of Ceratocystis pirilliformis, Diaporthe australafricana, Fusarium ophioides, Paecilomyces lecythidis, and Sporothrix stenoceras.</title>
        <authorList>
            <person name="Aylward J."/>
            <person name="Wilson A.M."/>
            <person name="Visagie C.M."/>
            <person name="Spraker J."/>
            <person name="Barnes I."/>
            <person name="Buitendag C."/>
            <person name="Ceriani C."/>
            <person name="Del Mar Angel L."/>
            <person name="du Plessis D."/>
            <person name="Fuchs T."/>
            <person name="Gasser K."/>
            <person name="Kramer D."/>
            <person name="Li W."/>
            <person name="Munsamy K."/>
            <person name="Piso A."/>
            <person name="Price J.L."/>
            <person name="Sonnekus B."/>
            <person name="Thomas C."/>
            <person name="van der Nest A."/>
            <person name="van Dijk A."/>
            <person name="van Heerden A."/>
            <person name="van Vuuren N."/>
            <person name="Yilmaz N."/>
            <person name="Duong T.A."/>
            <person name="van der Merwe N.A."/>
            <person name="Wingfield M.J."/>
            <person name="Wingfield B.D."/>
        </authorList>
    </citation>
    <scope>NUCLEOTIDE SEQUENCE [LARGE SCALE GENOMIC DNA]</scope>
    <source>
        <strain evidence="3 4">CMW 12675</strain>
    </source>
</reference>
<sequence length="724" mass="79464">MSKRTVFTAIVPVPPGISREIVLAFLHSPEEMVRTSPLVVSHKPIRVPDNCPADERDCTWFQLRGKGWHLPGSNKMTGDSSYTVALQSTPIGCTVHLYAPMNVDIRSTWMLGGRLPGEYDRRSDGYSAPEGAPASGLYLREDVEIRCHSLMTGYIKKSIKKSHNSIGDRLRQRARRHSSKPFLGSSTNGPVDMPHFSSEPSPVNYNYKMEMYQPMLSFGQKPLDSNQVKPRPEARSTAPSPDRTPVRTFTTETMESYTSSVVSPVSESEGVRESIIISALSPPPPRTPRSEGGCQFPQLDVTLDTPSTVMSPASSSHHRSISAPSLNKNYVRPPSFSTSRAAKSNTPKALDLKAKDLGQDEPEQKQTPLFSNNLYLPATRQRSRSHGQGQPSSLMPAPERRPSRPVSTPFISSNQPWIAEDPLDFFGGDGAFGRRSPKPYLAPLIIPRNPKSPPPVLVGQTKPAAVEPRFVAGLRLQQKLAQVGPRNNASLAEQGAQMRFAQKGPAAGPAAPSRRPAIVRHSRGPSRETAVDCSKRPQAKEHTLPPPISLRQGGIQREFSFDTTPDEAVAPKNERLWLRRPESPDSTTPTLRNSLSTTASSQLPEAGDRPLEQQLTQYAVTHRLPFHSPTDVEDTELEPSPGAVAAIAAVREMEAKENALQAYPYPRPLRIEKWVASISQAEAPGAQQKRASQLRPAVSIVHKYPNAHKQNYSDLAAANPFADE</sequence>
<feature type="compositionally biased region" description="Low complexity" evidence="1">
    <location>
        <begin position="504"/>
        <end position="516"/>
    </location>
</feature>